<dbReference type="AlphaFoldDB" id="F8L2S9"/>
<dbReference type="EMBL" id="FR872581">
    <property type="protein sequence ID" value="CCB87775.1"/>
    <property type="molecule type" value="Genomic_DNA"/>
</dbReference>
<proteinExistence type="predicted"/>
<reference key="1">
    <citation type="journal article" date="2011" name="Mol. Biol. Evol.">
        <title>Unity in variety -- the pan-genome of the Chlamydiae.</title>
        <authorList>
            <person name="Collingro A."/>
            <person name="Tischler P."/>
            <person name="Weinmaier T."/>
            <person name="Penz T."/>
            <person name="Heinz E."/>
            <person name="Brunham R.C."/>
            <person name="Read T.D."/>
            <person name="Bavoil P.M."/>
            <person name="Sachse K."/>
            <person name="Kahane S."/>
            <person name="Friedman M.G."/>
            <person name="Rattei T."/>
            <person name="Myers G.S.A."/>
            <person name="Horn M."/>
        </authorList>
    </citation>
    <scope>NUCLEOTIDE SEQUENCE</scope>
    <source>
        <strain>Z</strain>
    </source>
</reference>
<geneLocation type="plasmid" evidence="1 2">
    <name>pSn</name>
</geneLocation>
<gene>
    <name evidence="1" type="ordered locus">SNE_B24160</name>
</gene>
<sequence length="40" mass="4608">MSGIRPLKGKKKRNRADVFHLLVLILRAEQVIGNIPKKIR</sequence>
<keyword evidence="2" id="KW-1185">Reference proteome</keyword>
<organism evidence="1 2">
    <name type="scientific">Simkania negevensis (strain ATCC VR-1471 / DSM 27360 / Z)</name>
    <dbReference type="NCBI Taxonomy" id="331113"/>
    <lineage>
        <taxon>Bacteria</taxon>
        <taxon>Pseudomonadati</taxon>
        <taxon>Chlamydiota</taxon>
        <taxon>Chlamydiia</taxon>
        <taxon>Parachlamydiales</taxon>
        <taxon>Simkaniaceae</taxon>
        <taxon>Simkania</taxon>
    </lineage>
</organism>
<name>F8L2S9_SIMNZ</name>
<protein>
    <submittedName>
        <fullName evidence="1">Uncharacterized protein</fullName>
    </submittedName>
</protein>
<dbReference type="KEGG" id="sng:SNE_B24160"/>
<dbReference type="HOGENOM" id="CLU_3296549_0_0_0"/>
<evidence type="ECO:0000313" key="2">
    <source>
        <dbReference type="Proteomes" id="UP000000496"/>
    </source>
</evidence>
<dbReference type="Proteomes" id="UP000000496">
    <property type="component" value="Plasmid pSn"/>
</dbReference>
<keyword evidence="1" id="KW-0614">Plasmid</keyword>
<accession>F8L2S9</accession>
<reference evidence="1 2" key="2">
    <citation type="journal article" date="2011" name="Mol. Biol. Evol.">
        <title>Unity in variety--the pan-genome of the Chlamydiae.</title>
        <authorList>
            <person name="Collingro A."/>
            <person name="Tischler P."/>
            <person name="Weinmaier T."/>
            <person name="Penz T."/>
            <person name="Heinz E."/>
            <person name="Brunham R.C."/>
            <person name="Read T.D."/>
            <person name="Bavoil P.M."/>
            <person name="Sachse K."/>
            <person name="Kahane S."/>
            <person name="Friedman M.G."/>
            <person name="Rattei T."/>
            <person name="Myers G.S."/>
            <person name="Horn M."/>
        </authorList>
    </citation>
    <scope>NUCLEOTIDE SEQUENCE [LARGE SCALE GENOMIC DNA]</scope>
    <source>
        <strain evidence="2">ATCC VR-1471 / Z</strain>
        <plasmid evidence="1 2">pSn</plasmid>
    </source>
</reference>
<evidence type="ECO:0000313" key="1">
    <source>
        <dbReference type="EMBL" id="CCB87775.1"/>
    </source>
</evidence>